<name>X6L7S2_RETFI</name>
<dbReference type="Proteomes" id="UP000023152">
    <property type="component" value="Unassembled WGS sequence"/>
</dbReference>
<evidence type="ECO:0000313" key="2">
    <source>
        <dbReference type="EMBL" id="ETN97947.1"/>
    </source>
</evidence>
<keyword evidence="1" id="KW-0472">Membrane</keyword>
<dbReference type="AlphaFoldDB" id="X6L7S2"/>
<gene>
    <name evidence="2" type="ORF">RFI_39575</name>
</gene>
<comment type="caution">
    <text evidence="2">The sequence shown here is derived from an EMBL/GenBank/DDBJ whole genome shotgun (WGS) entry which is preliminary data.</text>
</comment>
<dbReference type="EMBL" id="ASPP01048102">
    <property type="protein sequence ID" value="ETN97947.1"/>
    <property type="molecule type" value="Genomic_DNA"/>
</dbReference>
<protein>
    <submittedName>
        <fullName evidence="2">Uncharacterized protein</fullName>
    </submittedName>
</protein>
<keyword evidence="1" id="KW-1133">Transmembrane helix</keyword>
<proteinExistence type="predicted"/>
<reference evidence="2 3" key="1">
    <citation type="journal article" date="2013" name="Curr. Biol.">
        <title>The Genome of the Foraminiferan Reticulomyxa filosa.</title>
        <authorList>
            <person name="Glockner G."/>
            <person name="Hulsmann N."/>
            <person name="Schleicher M."/>
            <person name="Noegel A.A."/>
            <person name="Eichinger L."/>
            <person name="Gallinger C."/>
            <person name="Pawlowski J."/>
            <person name="Sierra R."/>
            <person name="Euteneuer U."/>
            <person name="Pillet L."/>
            <person name="Moustafa A."/>
            <person name="Platzer M."/>
            <person name="Groth M."/>
            <person name="Szafranski K."/>
            <person name="Schliwa M."/>
        </authorList>
    </citation>
    <scope>NUCLEOTIDE SEQUENCE [LARGE SCALE GENOMIC DNA]</scope>
</reference>
<evidence type="ECO:0000256" key="1">
    <source>
        <dbReference type="SAM" id="Phobius"/>
    </source>
</evidence>
<accession>X6L7S2</accession>
<sequence length="121" mass="14155">MNKNWCVHNLEFLPRTKNVLASPFSKKNLYEELDETLKANNSDYTKKDGLKGDASDFKMTDNNHQDVINNKHVKHTFQSDPVVIFCLFSRGFIEYVCSFICLNENKTTRKKMRKKKGTEMN</sequence>
<feature type="transmembrane region" description="Helical" evidence="1">
    <location>
        <begin position="82"/>
        <end position="102"/>
    </location>
</feature>
<organism evidence="2 3">
    <name type="scientific">Reticulomyxa filosa</name>
    <dbReference type="NCBI Taxonomy" id="46433"/>
    <lineage>
        <taxon>Eukaryota</taxon>
        <taxon>Sar</taxon>
        <taxon>Rhizaria</taxon>
        <taxon>Retaria</taxon>
        <taxon>Foraminifera</taxon>
        <taxon>Monothalamids</taxon>
        <taxon>Reticulomyxidae</taxon>
        <taxon>Reticulomyxa</taxon>
    </lineage>
</organism>
<keyword evidence="3" id="KW-1185">Reference proteome</keyword>
<evidence type="ECO:0000313" key="3">
    <source>
        <dbReference type="Proteomes" id="UP000023152"/>
    </source>
</evidence>
<keyword evidence="1" id="KW-0812">Transmembrane</keyword>